<feature type="transmembrane region" description="Helical" evidence="9">
    <location>
        <begin position="197"/>
        <end position="217"/>
    </location>
</feature>
<keyword evidence="5 9" id="KW-1133">Transmembrane helix</keyword>
<evidence type="ECO:0000256" key="4">
    <source>
        <dbReference type="ARBA" id="ARBA00022692"/>
    </source>
</evidence>
<sequence>MGLDDILSVFRAQKRINDDIIDRLSHHWTVLILVIFVIITSTSQYAGDPIHCWCPAEFSDAYVDYAEAACWIKNTYYIPIGDEIPLMPSHRKDAEIQYYQWVPIILAFQALLFKLPYIFWKMLHKSVGINIDKVVKLADNTAVVSPDDREEAISILANCVKRWLDNSKQLRRRKLFKGKFNVVKWCFWNKHSGRCLIFLYLVTKLLYLLNAISQFFLLDAFMGYSFHSLGIDLFSAASKEEGFKGISRFPRTTLCDFKIRQLSNIQTWTVQCILSVNLFSERIFVSVWFILVFVSIFTACGIFKWIRDTFYVKTKESFVKHYLKVHDQIHDDMDKKLLKKFLSSFLGFDGLFVLRIVSQNSSEIFTGDLILRLWKEYKHPDDSLANGDLDIDRELKNGMSYDPDKRAGTL</sequence>
<keyword evidence="11" id="KW-1185">Reference proteome</keyword>
<accession>A0AAN8IZU0</accession>
<comment type="similarity">
    <text evidence="9">Belongs to the pannexin family.</text>
</comment>
<evidence type="ECO:0000256" key="6">
    <source>
        <dbReference type="ARBA" id="ARBA00023065"/>
    </source>
</evidence>
<evidence type="ECO:0000256" key="3">
    <source>
        <dbReference type="ARBA" id="ARBA00022475"/>
    </source>
</evidence>
<dbReference type="GO" id="GO:0034220">
    <property type="term" value="P:monoatomic ion transmembrane transport"/>
    <property type="evidence" value="ECO:0007669"/>
    <property type="project" value="UniProtKB-KW"/>
</dbReference>
<evidence type="ECO:0000256" key="1">
    <source>
        <dbReference type="ARBA" id="ARBA00004651"/>
    </source>
</evidence>
<dbReference type="EMBL" id="JAZGQO010000021">
    <property type="protein sequence ID" value="KAK6165843.1"/>
    <property type="molecule type" value="Genomic_DNA"/>
</dbReference>
<keyword evidence="2 9" id="KW-0813">Transport</keyword>
<dbReference type="PRINTS" id="PR01262">
    <property type="entry name" value="INNEXIN"/>
</dbReference>
<comment type="function">
    <text evidence="9">Structural component of the gap junctions.</text>
</comment>
<keyword evidence="6 9" id="KW-0406">Ion transport</keyword>
<dbReference type="GO" id="GO:0005886">
    <property type="term" value="C:plasma membrane"/>
    <property type="evidence" value="ECO:0007669"/>
    <property type="project" value="UniProtKB-SubCell"/>
</dbReference>
<protein>
    <recommendedName>
        <fullName evidence="9">Innexin</fullName>
    </recommendedName>
</protein>
<keyword evidence="7 9" id="KW-0472">Membrane</keyword>
<gene>
    <name evidence="9" type="primary">inx</name>
    <name evidence="10" type="ORF">SNE40_022677</name>
</gene>
<evidence type="ECO:0000313" key="10">
    <source>
        <dbReference type="EMBL" id="KAK6165843.1"/>
    </source>
</evidence>
<dbReference type="PROSITE" id="PS51013">
    <property type="entry name" value="PANNEXIN"/>
    <property type="match status" value="1"/>
</dbReference>
<keyword evidence="4 9" id="KW-0812">Transmembrane</keyword>
<keyword evidence="8 9" id="KW-0407">Ion channel</keyword>
<dbReference type="PANTHER" id="PTHR11893">
    <property type="entry name" value="INNEXIN"/>
    <property type="match status" value="1"/>
</dbReference>
<evidence type="ECO:0000256" key="2">
    <source>
        <dbReference type="ARBA" id="ARBA00022448"/>
    </source>
</evidence>
<dbReference type="Pfam" id="PF00876">
    <property type="entry name" value="Innexin"/>
    <property type="match status" value="1"/>
</dbReference>
<comment type="caution">
    <text evidence="10">The sequence shown here is derived from an EMBL/GenBank/DDBJ whole genome shotgun (WGS) entry which is preliminary data.</text>
</comment>
<organism evidence="10 11">
    <name type="scientific">Patella caerulea</name>
    <name type="common">Rayed Mediterranean limpet</name>
    <dbReference type="NCBI Taxonomy" id="87958"/>
    <lineage>
        <taxon>Eukaryota</taxon>
        <taxon>Metazoa</taxon>
        <taxon>Spiralia</taxon>
        <taxon>Lophotrochozoa</taxon>
        <taxon>Mollusca</taxon>
        <taxon>Gastropoda</taxon>
        <taxon>Patellogastropoda</taxon>
        <taxon>Patelloidea</taxon>
        <taxon>Patellidae</taxon>
        <taxon>Patella</taxon>
    </lineage>
</organism>
<dbReference type="AlphaFoldDB" id="A0AAN8IZU0"/>
<dbReference type="GO" id="GO:0005921">
    <property type="term" value="C:gap junction"/>
    <property type="evidence" value="ECO:0007669"/>
    <property type="project" value="UniProtKB-UniRule"/>
</dbReference>
<evidence type="ECO:0000256" key="9">
    <source>
        <dbReference type="RuleBase" id="RU010713"/>
    </source>
</evidence>
<name>A0AAN8IZU0_PATCE</name>
<evidence type="ECO:0000256" key="5">
    <source>
        <dbReference type="ARBA" id="ARBA00022989"/>
    </source>
</evidence>
<feature type="transmembrane region" description="Helical" evidence="9">
    <location>
        <begin position="20"/>
        <end position="39"/>
    </location>
</feature>
<dbReference type="PANTHER" id="PTHR11893:SF36">
    <property type="entry name" value="INNEXIN-5"/>
    <property type="match status" value="1"/>
</dbReference>
<comment type="subcellular location">
    <subcellularLocation>
        <location evidence="1 9">Cell membrane</location>
        <topology evidence="1 9">Multi-pass membrane protein</topology>
    </subcellularLocation>
</comment>
<evidence type="ECO:0000313" key="11">
    <source>
        <dbReference type="Proteomes" id="UP001347796"/>
    </source>
</evidence>
<dbReference type="Proteomes" id="UP001347796">
    <property type="component" value="Unassembled WGS sequence"/>
</dbReference>
<dbReference type="InterPro" id="IPR000990">
    <property type="entry name" value="Innexin"/>
</dbReference>
<evidence type="ECO:0000256" key="7">
    <source>
        <dbReference type="ARBA" id="ARBA00023136"/>
    </source>
</evidence>
<proteinExistence type="inferred from homology"/>
<reference evidence="10 11" key="1">
    <citation type="submission" date="2024-01" db="EMBL/GenBank/DDBJ databases">
        <title>The genome of the rayed Mediterranean limpet Patella caerulea (Linnaeus, 1758).</title>
        <authorList>
            <person name="Anh-Thu Weber A."/>
            <person name="Halstead-Nussloch G."/>
        </authorList>
    </citation>
    <scope>NUCLEOTIDE SEQUENCE [LARGE SCALE GENOMIC DNA]</scope>
    <source>
        <strain evidence="10">AATW-2023a</strain>
        <tissue evidence="10">Whole specimen</tissue>
    </source>
</reference>
<evidence type="ECO:0000256" key="8">
    <source>
        <dbReference type="ARBA" id="ARBA00023303"/>
    </source>
</evidence>
<feature type="transmembrane region" description="Helical" evidence="9">
    <location>
        <begin position="98"/>
        <end position="120"/>
    </location>
</feature>
<feature type="transmembrane region" description="Helical" evidence="9">
    <location>
        <begin position="283"/>
        <end position="306"/>
    </location>
</feature>
<keyword evidence="3" id="KW-1003">Cell membrane</keyword>